<dbReference type="InterPro" id="IPR000644">
    <property type="entry name" value="CBS_dom"/>
</dbReference>
<protein>
    <recommendedName>
        <fullName evidence="5">CBS domain-containing protein</fullName>
    </recommendedName>
</protein>
<evidence type="ECO:0000313" key="6">
    <source>
        <dbReference type="EMBL" id="CAE0661038.1"/>
    </source>
</evidence>
<dbReference type="Pfam" id="PF00571">
    <property type="entry name" value="CBS"/>
    <property type="match status" value="1"/>
</dbReference>
<evidence type="ECO:0000259" key="5">
    <source>
        <dbReference type="PROSITE" id="PS51371"/>
    </source>
</evidence>
<sequence length="506" mass="56446">MGTEIKMQRGAGGFAVAKLCFEAVDGVKGWPEISKYCVEDCPFAMHGLISQDKRMLKDWAKFLETFGNGFPEYEAETLFEGWDEKRQVGLFAANFKGKHTGEGGVCAPTGKTLGDGTRYCYMLHVNNDGKVDDVKKIWNDCHAFMRLGWPLPEMAEKEAGEPARPLAKVPHEDEAKKITFFEGLKVADLVEFMERGGRKKGELFTIPEQATVEAALKELDQRNVLSMPVCTPDGKIKGIVSTLDLVVGVVFTPWSERFDAEKEPTVEDIKAVLTSSKGVLESPVSHLMGINEYTREYWEDEELQVLAERLSQGVHRALIRRRATSTTADPKPQPKPKPEPVHLIAQSDLMRFIGSKINAQAGLARCMSQSIGTLGLVEKKEMMITVRDTQTALTAFRKLWQGGWVMDWTVSAVPVVDAQGNLVATLSGSDMRGLTTDNLEDLMLPVAEYLKKRSGGELRAPEKVTMDTPFKEALEKVWRHAHIMMHQERFLLHSGMLHCFISSNSP</sequence>
<dbReference type="SUPFAM" id="SSF54427">
    <property type="entry name" value="NTF2-like"/>
    <property type="match status" value="1"/>
</dbReference>
<dbReference type="SUPFAM" id="SSF54631">
    <property type="entry name" value="CBS-domain pair"/>
    <property type="match status" value="2"/>
</dbReference>
<reference evidence="6" key="1">
    <citation type="submission" date="2021-01" db="EMBL/GenBank/DDBJ databases">
        <authorList>
            <person name="Corre E."/>
            <person name="Pelletier E."/>
            <person name="Niang G."/>
            <person name="Scheremetjew M."/>
            <person name="Finn R."/>
            <person name="Kale V."/>
            <person name="Holt S."/>
            <person name="Cochrane G."/>
            <person name="Meng A."/>
            <person name="Brown T."/>
            <person name="Cohen L."/>
        </authorList>
    </citation>
    <scope>NUCLEOTIDE SEQUENCE</scope>
    <source>
        <strain evidence="6">CCCM811</strain>
    </source>
</reference>
<dbReference type="SMART" id="SM00116">
    <property type="entry name" value="CBS"/>
    <property type="match status" value="2"/>
</dbReference>
<dbReference type="Gene3D" id="3.10.450.50">
    <property type="match status" value="1"/>
</dbReference>
<evidence type="ECO:0000256" key="4">
    <source>
        <dbReference type="SAM" id="MobiDB-lite"/>
    </source>
</evidence>
<dbReference type="PANTHER" id="PTHR13780:SF128">
    <property type="entry name" value="CBS DOMAIN-CONTAINING PROTEIN"/>
    <property type="match status" value="1"/>
</dbReference>
<evidence type="ECO:0000256" key="2">
    <source>
        <dbReference type="ARBA" id="ARBA00023122"/>
    </source>
</evidence>
<organism evidence="6">
    <name type="scientific">Lotharella globosa</name>
    <dbReference type="NCBI Taxonomy" id="91324"/>
    <lineage>
        <taxon>Eukaryota</taxon>
        <taxon>Sar</taxon>
        <taxon>Rhizaria</taxon>
        <taxon>Cercozoa</taxon>
        <taxon>Chlorarachniophyceae</taxon>
        <taxon>Lotharella</taxon>
    </lineage>
</organism>
<evidence type="ECO:0000256" key="1">
    <source>
        <dbReference type="ARBA" id="ARBA00022737"/>
    </source>
</evidence>
<dbReference type="Gene3D" id="3.10.580.10">
    <property type="entry name" value="CBS-domain"/>
    <property type="match status" value="2"/>
</dbReference>
<dbReference type="InterPro" id="IPR050511">
    <property type="entry name" value="AMPK_gamma/SDS23_families"/>
</dbReference>
<dbReference type="InterPro" id="IPR032710">
    <property type="entry name" value="NTF2-like_dom_sf"/>
</dbReference>
<feature type="domain" description="CBS" evidence="5">
    <location>
        <begin position="193"/>
        <end position="256"/>
    </location>
</feature>
<feature type="region of interest" description="Disordered" evidence="4">
    <location>
        <begin position="321"/>
        <end position="340"/>
    </location>
</feature>
<dbReference type="PROSITE" id="PS51371">
    <property type="entry name" value="CBS"/>
    <property type="match status" value="1"/>
</dbReference>
<evidence type="ECO:0000256" key="3">
    <source>
        <dbReference type="PROSITE-ProRule" id="PRU00703"/>
    </source>
</evidence>
<dbReference type="AlphaFoldDB" id="A0A7S4DNZ0"/>
<dbReference type="InterPro" id="IPR046342">
    <property type="entry name" value="CBS_dom_sf"/>
</dbReference>
<dbReference type="PANTHER" id="PTHR13780">
    <property type="entry name" value="AMP-ACTIVATED PROTEIN KINASE, GAMMA REGULATORY SUBUNIT"/>
    <property type="match status" value="1"/>
</dbReference>
<gene>
    <name evidence="6" type="ORF">LGLO00237_LOCUS12627</name>
</gene>
<name>A0A7S4DNZ0_9EUKA</name>
<proteinExistence type="predicted"/>
<keyword evidence="1" id="KW-0677">Repeat</keyword>
<dbReference type="EMBL" id="HBIV01017372">
    <property type="protein sequence ID" value="CAE0661038.1"/>
    <property type="molecule type" value="Transcribed_RNA"/>
</dbReference>
<keyword evidence="2 3" id="KW-0129">CBS domain</keyword>
<accession>A0A7S4DNZ0</accession>